<dbReference type="AlphaFoldDB" id="A0A4U5LTD0"/>
<protein>
    <submittedName>
        <fullName evidence="1">Uncharacterized protein</fullName>
    </submittedName>
</protein>
<dbReference type="OrthoDB" id="10680063at2759"/>
<evidence type="ECO:0000313" key="2">
    <source>
        <dbReference type="Proteomes" id="UP000298663"/>
    </source>
</evidence>
<name>A0A4U5LTD0_STECR</name>
<dbReference type="EMBL" id="AZBU02000012">
    <property type="protein sequence ID" value="TKR59320.1"/>
    <property type="molecule type" value="Genomic_DNA"/>
</dbReference>
<evidence type="ECO:0000313" key="1">
    <source>
        <dbReference type="EMBL" id="TKR59320.1"/>
    </source>
</evidence>
<organism evidence="1 2">
    <name type="scientific">Steinernema carpocapsae</name>
    <name type="common">Entomopathogenic nematode</name>
    <dbReference type="NCBI Taxonomy" id="34508"/>
    <lineage>
        <taxon>Eukaryota</taxon>
        <taxon>Metazoa</taxon>
        <taxon>Ecdysozoa</taxon>
        <taxon>Nematoda</taxon>
        <taxon>Chromadorea</taxon>
        <taxon>Rhabditida</taxon>
        <taxon>Tylenchina</taxon>
        <taxon>Panagrolaimomorpha</taxon>
        <taxon>Strongyloidoidea</taxon>
        <taxon>Steinernematidae</taxon>
        <taxon>Steinernema</taxon>
    </lineage>
</organism>
<comment type="caution">
    <text evidence="1">The sequence shown here is derived from an EMBL/GenBank/DDBJ whole genome shotgun (WGS) entry which is preliminary data.</text>
</comment>
<dbReference type="Proteomes" id="UP000298663">
    <property type="component" value="Unassembled WGS sequence"/>
</dbReference>
<reference evidence="1 2" key="1">
    <citation type="journal article" date="2015" name="Genome Biol.">
        <title>Comparative genomics of Steinernema reveals deeply conserved gene regulatory networks.</title>
        <authorList>
            <person name="Dillman A.R."/>
            <person name="Macchietto M."/>
            <person name="Porter C.F."/>
            <person name="Rogers A."/>
            <person name="Williams B."/>
            <person name="Antoshechkin I."/>
            <person name="Lee M.M."/>
            <person name="Goodwin Z."/>
            <person name="Lu X."/>
            <person name="Lewis E.E."/>
            <person name="Goodrich-Blair H."/>
            <person name="Stock S.P."/>
            <person name="Adams B.J."/>
            <person name="Sternberg P.W."/>
            <person name="Mortazavi A."/>
        </authorList>
    </citation>
    <scope>NUCLEOTIDE SEQUENCE [LARGE SCALE GENOMIC DNA]</scope>
    <source>
        <strain evidence="1 2">ALL</strain>
    </source>
</reference>
<accession>A0A4U5LTD0</accession>
<reference evidence="1 2" key="2">
    <citation type="journal article" date="2019" name="G3 (Bethesda)">
        <title>Hybrid Assembly of the Genome of the Entomopathogenic Nematode Steinernema carpocapsae Identifies the X-Chromosome.</title>
        <authorList>
            <person name="Serra L."/>
            <person name="Macchietto M."/>
            <person name="Macias-Munoz A."/>
            <person name="McGill C.J."/>
            <person name="Rodriguez I.M."/>
            <person name="Rodriguez B."/>
            <person name="Murad R."/>
            <person name="Mortazavi A."/>
        </authorList>
    </citation>
    <scope>NUCLEOTIDE SEQUENCE [LARGE SCALE GENOMIC DNA]</scope>
    <source>
        <strain evidence="1 2">ALL</strain>
    </source>
</reference>
<gene>
    <name evidence="1" type="ORF">L596_029010</name>
</gene>
<sequence length="311" mass="35767">MDCVPYVFIDSVIGSFVDLSHSDSILQISDLRWQNVFQDHSKNRTTFKIPMQSTEAGIKCIFSSQNRKRALSLREVLSLDSKFVRISAVRLIAKTHLLMKTLKKSSSKAILEFPFHYFIGQFLRADNVLHLSNDDIDCQRKVLIALHKQIYFSQLDLRHSGVSSEHFLIDQLDNSAHLRSVDLRGSWKQSIIKNLLEFMKNNKHEVSVDISSSDIRLDMSSLGKFVENWKSKGRKSVDLTAKTELTEEQIGQIVPWLSHGRFLFHQKEEKRAIEALTNVVSRTIHIMTFECSCGGADDRQRCHMSNFISEH</sequence>
<keyword evidence="2" id="KW-1185">Reference proteome</keyword>
<proteinExistence type="predicted"/>